<evidence type="ECO:0000313" key="8">
    <source>
        <dbReference type="EMBL" id="MBE1524748.1"/>
    </source>
</evidence>
<dbReference type="PANTHER" id="PTHR48111">
    <property type="entry name" value="REGULATOR OF RPOS"/>
    <property type="match status" value="1"/>
</dbReference>
<protein>
    <submittedName>
        <fullName evidence="8">DNA-binding response OmpR family regulator</fullName>
    </submittedName>
</protein>
<evidence type="ECO:0000256" key="1">
    <source>
        <dbReference type="ARBA" id="ARBA00004496"/>
    </source>
</evidence>
<keyword evidence="9" id="KW-1185">Reference proteome</keyword>
<keyword evidence="6" id="KW-0597">Phosphoprotein</keyword>
<gene>
    <name evidence="8" type="ORF">H4W27_001866</name>
</gene>
<evidence type="ECO:0000256" key="6">
    <source>
        <dbReference type="PROSITE-ProRule" id="PRU00169"/>
    </source>
</evidence>
<dbReference type="Pfam" id="PF00072">
    <property type="entry name" value="Response_reg"/>
    <property type="match status" value="1"/>
</dbReference>
<dbReference type="Gene3D" id="3.40.50.2300">
    <property type="match status" value="1"/>
</dbReference>
<evidence type="ECO:0000256" key="4">
    <source>
        <dbReference type="ARBA" id="ARBA00023125"/>
    </source>
</evidence>
<evidence type="ECO:0000259" key="7">
    <source>
        <dbReference type="PROSITE" id="PS50110"/>
    </source>
</evidence>
<dbReference type="CDD" id="cd17574">
    <property type="entry name" value="REC_OmpR"/>
    <property type="match status" value="1"/>
</dbReference>
<keyword evidence="3" id="KW-0805">Transcription regulation</keyword>
<dbReference type="InterPro" id="IPR011006">
    <property type="entry name" value="CheY-like_superfamily"/>
</dbReference>
<proteinExistence type="predicted"/>
<comment type="caution">
    <text evidence="8">The sequence shown here is derived from an EMBL/GenBank/DDBJ whole genome shotgun (WGS) entry which is preliminary data.</text>
</comment>
<dbReference type="SMART" id="SM00448">
    <property type="entry name" value="REC"/>
    <property type="match status" value="1"/>
</dbReference>
<comment type="subcellular location">
    <subcellularLocation>
        <location evidence="1">Cytoplasm</location>
    </subcellularLocation>
</comment>
<evidence type="ECO:0000256" key="2">
    <source>
        <dbReference type="ARBA" id="ARBA00023012"/>
    </source>
</evidence>
<dbReference type="PANTHER" id="PTHR48111:SF22">
    <property type="entry name" value="REGULATOR OF RPOS"/>
    <property type="match status" value="1"/>
</dbReference>
<sequence length="125" mass="13329">MQHTHRALVIEDDDDIRRLLEMVLTQAGFGVDAVSTGNEGVAAAASGDYALISVDVGLPDINGLEVVRRVRPHFTGKIVMVSARSSVGDQASGHGAGADLYLTKPFRPRELKQKFVDLMSPAEAG</sequence>
<organism evidence="8 9">
    <name type="scientific">Nesterenkonia lutea</name>
    <dbReference type="NCBI Taxonomy" id="272919"/>
    <lineage>
        <taxon>Bacteria</taxon>
        <taxon>Bacillati</taxon>
        <taxon>Actinomycetota</taxon>
        <taxon>Actinomycetes</taxon>
        <taxon>Micrococcales</taxon>
        <taxon>Micrococcaceae</taxon>
        <taxon>Nesterenkonia</taxon>
    </lineage>
</organism>
<dbReference type="RefSeq" id="WP_192595723.1">
    <property type="nucleotide sequence ID" value="NZ_BAAALJ010000003.1"/>
</dbReference>
<dbReference type="SUPFAM" id="SSF52172">
    <property type="entry name" value="CheY-like"/>
    <property type="match status" value="1"/>
</dbReference>
<accession>A0ABR9JFN2</accession>
<feature type="domain" description="Response regulatory" evidence="7">
    <location>
        <begin position="6"/>
        <end position="119"/>
    </location>
</feature>
<dbReference type="InterPro" id="IPR039420">
    <property type="entry name" value="WalR-like"/>
</dbReference>
<name>A0ABR9JFN2_9MICC</name>
<keyword evidence="2" id="KW-0902">Two-component regulatory system</keyword>
<dbReference type="PROSITE" id="PS50110">
    <property type="entry name" value="RESPONSE_REGULATORY"/>
    <property type="match status" value="1"/>
</dbReference>
<dbReference type="InterPro" id="IPR001789">
    <property type="entry name" value="Sig_transdc_resp-reg_receiver"/>
</dbReference>
<reference evidence="8 9" key="1">
    <citation type="submission" date="2020-10" db="EMBL/GenBank/DDBJ databases">
        <title>Sequencing the genomes of 1000 actinobacteria strains.</title>
        <authorList>
            <person name="Klenk H.-P."/>
        </authorList>
    </citation>
    <scope>NUCLEOTIDE SEQUENCE [LARGE SCALE GENOMIC DNA]</scope>
    <source>
        <strain evidence="8 9">DSM 15666</strain>
    </source>
</reference>
<dbReference type="Proteomes" id="UP000643525">
    <property type="component" value="Unassembled WGS sequence"/>
</dbReference>
<dbReference type="GO" id="GO:0003677">
    <property type="term" value="F:DNA binding"/>
    <property type="evidence" value="ECO:0007669"/>
    <property type="project" value="UniProtKB-KW"/>
</dbReference>
<dbReference type="EMBL" id="JADBED010000001">
    <property type="protein sequence ID" value="MBE1524748.1"/>
    <property type="molecule type" value="Genomic_DNA"/>
</dbReference>
<evidence type="ECO:0000256" key="3">
    <source>
        <dbReference type="ARBA" id="ARBA00023015"/>
    </source>
</evidence>
<feature type="modified residue" description="4-aspartylphosphate" evidence="6">
    <location>
        <position position="55"/>
    </location>
</feature>
<evidence type="ECO:0000256" key="5">
    <source>
        <dbReference type="ARBA" id="ARBA00023163"/>
    </source>
</evidence>
<keyword evidence="4 8" id="KW-0238">DNA-binding</keyword>
<evidence type="ECO:0000313" key="9">
    <source>
        <dbReference type="Proteomes" id="UP000643525"/>
    </source>
</evidence>
<keyword evidence="5" id="KW-0804">Transcription</keyword>